<keyword evidence="1" id="KW-0805">Transcription regulation</keyword>
<dbReference type="PROSITE" id="PS50043">
    <property type="entry name" value="HTH_LUXR_2"/>
    <property type="match status" value="1"/>
</dbReference>
<dbReference type="Proteomes" id="UP000820977">
    <property type="component" value="Unassembled WGS sequence"/>
</dbReference>
<dbReference type="InterPro" id="IPR000792">
    <property type="entry name" value="Tscrpt_reg_LuxR_C"/>
</dbReference>
<protein>
    <submittedName>
        <fullName evidence="5">Response regulator transcription factor</fullName>
    </submittedName>
</protein>
<evidence type="ECO:0000256" key="3">
    <source>
        <dbReference type="ARBA" id="ARBA00023163"/>
    </source>
</evidence>
<dbReference type="RefSeq" id="WP_172344401.1">
    <property type="nucleotide sequence ID" value="NZ_CASYYZ010000015.1"/>
</dbReference>
<dbReference type="Gene3D" id="3.40.50.2300">
    <property type="match status" value="1"/>
</dbReference>
<evidence type="ECO:0000313" key="6">
    <source>
        <dbReference type="Proteomes" id="UP000820977"/>
    </source>
</evidence>
<dbReference type="PANTHER" id="PTHR44688:SF16">
    <property type="entry name" value="DNA-BINDING TRANSCRIPTIONAL ACTIVATOR DEVR_DOSR"/>
    <property type="match status" value="1"/>
</dbReference>
<keyword evidence="2" id="KW-0238">DNA-binding</keyword>
<dbReference type="EMBL" id="JABKKJ010000006">
    <property type="protein sequence ID" value="NPE24911.1"/>
    <property type="molecule type" value="Genomic_DNA"/>
</dbReference>
<keyword evidence="6" id="KW-1185">Reference proteome</keyword>
<evidence type="ECO:0000256" key="2">
    <source>
        <dbReference type="ARBA" id="ARBA00023125"/>
    </source>
</evidence>
<evidence type="ECO:0000313" key="5">
    <source>
        <dbReference type="EMBL" id="NPE24911.1"/>
    </source>
</evidence>
<dbReference type="SUPFAM" id="SSF46894">
    <property type="entry name" value="C-terminal effector domain of the bipartite response regulators"/>
    <property type="match status" value="1"/>
</dbReference>
<organism evidence="5 6">
    <name type="scientific">Xylanibacter caecicola</name>
    <dbReference type="NCBI Taxonomy" id="2736294"/>
    <lineage>
        <taxon>Bacteria</taxon>
        <taxon>Pseudomonadati</taxon>
        <taxon>Bacteroidota</taxon>
        <taxon>Bacteroidia</taxon>
        <taxon>Bacteroidales</taxon>
        <taxon>Prevotellaceae</taxon>
        <taxon>Xylanibacter</taxon>
    </lineage>
</organism>
<dbReference type="Pfam" id="PF00196">
    <property type="entry name" value="GerE"/>
    <property type="match status" value="1"/>
</dbReference>
<dbReference type="SMART" id="SM00421">
    <property type="entry name" value="HTH_LUXR"/>
    <property type="match status" value="1"/>
</dbReference>
<dbReference type="CDD" id="cd06170">
    <property type="entry name" value="LuxR_C_like"/>
    <property type="match status" value="1"/>
</dbReference>
<gene>
    <name evidence="5" type="ORF">HPS54_05165</name>
</gene>
<proteinExistence type="predicted"/>
<dbReference type="PANTHER" id="PTHR44688">
    <property type="entry name" value="DNA-BINDING TRANSCRIPTIONAL ACTIVATOR DEVR_DOSR"/>
    <property type="match status" value="1"/>
</dbReference>
<feature type="domain" description="HTH luxR-type" evidence="4">
    <location>
        <begin position="143"/>
        <end position="208"/>
    </location>
</feature>
<dbReference type="PRINTS" id="PR00038">
    <property type="entry name" value="HTHLUXR"/>
</dbReference>
<evidence type="ECO:0000259" key="4">
    <source>
        <dbReference type="PROSITE" id="PS50043"/>
    </source>
</evidence>
<name>A0ABX2B0H0_9BACT</name>
<sequence length="217" mass="24197">MDQYKTFIIADNQDITRAGMHGYISCLFPRSTIKDVSCKNELVSAIVDSGKEVVIIIDYTLFDINGADEMLILANRFRQSYCLLFSNGLGDAFIRRLSSEPNVGMLLKECADDEIRSALFSAVAGRHFLCGMIKEQLASLPAQCTGMSSLTATETEILRLIAHGKSVKEIAALRISSVHTIVTHKKNIFRKLEINNVYEATRYALRAGLVEMADYYI</sequence>
<dbReference type="InterPro" id="IPR016032">
    <property type="entry name" value="Sig_transdc_resp-reg_C-effctor"/>
</dbReference>
<accession>A0ABX2B0H0</accession>
<keyword evidence="3" id="KW-0804">Transcription</keyword>
<comment type="caution">
    <text evidence="5">The sequence shown here is derived from an EMBL/GenBank/DDBJ whole genome shotgun (WGS) entry which is preliminary data.</text>
</comment>
<reference evidence="5 6" key="1">
    <citation type="submission" date="2020-05" db="EMBL/GenBank/DDBJ databases">
        <title>Distinct polysaccharide utilization as determinants for interspecies competition between intestinal Prevotella spp.</title>
        <authorList>
            <person name="Galvez E.J.C."/>
            <person name="Iljazovic A."/>
            <person name="Strowig T."/>
        </authorList>
    </citation>
    <scope>NUCLEOTIDE SEQUENCE [LARGE SCALE GENOMIC DNA]</scope>
    <source>
        <strain evidence="5 6">PCHR</strain>
    </source>
</reference>
<evidence type="ECO:0000256" key="1">
    <source>
        <dbReference type="ARBA" id="ARBA00023015"/>
    </source>
</evidence>